<keyword evidence="2" id="KW-0689">Ribosomal protein</keyword>
<comment type="caution">
    <text evidence="4">The sequence shown here is derived from an EMBL/GenBank/DDBJ whole genome shotgun (WGS) entry which is preliminary data.</text>
</comment>
<evidence type="ECO:0000313" key="5">
    <source>
        <dbReference type="Proteomes" id="UP001230188"/>
    </source>
</evidence>
<name>A0AAD7UEC4_9STRA</name>
<keyword evidence="5" id="KW-1185">Reference proteome</keyword>
<dbReference type="Pfam" id="PF01084">
    <property type="entry name" value="Ribosomal_S18"/>
    <property type="match status" value="1"/>
</dbReference>
<dbReference type="InterPro" id="IPR001648">
    <property type="entry name" value="Ribosomal_bS18"/>
</dbReference>
<dbReference type="SUPFAM" id="SSF46911">
    <property type="entry name" value="Ribosomal protein S18"/>
    <property type="match status" value="1"/>
</dbReference>
<evidence type="ECO:0000256" key="2">
    <source>
        <dbReference type="ARBA" id="ARBA00022980"/>
    </source>
</evidence>
<accession>A0AAD7UEC4</accession>
<evidence type="ECO:0000256" key="1">
    <source>
        <dbReference type="ARBA" id="ARBA00005589"/>
    </source>
</evidence>
<dbReference type="GO" id="GO:0005763">
    <property type="term" value="C:mitochondrial small ribosomal subunit"/>
    <property type="evidence" value="ECO:0007669"/>
    <property type="project" value="TreeGrafter"/>
</dbReference>
<dbReference type="Gene3D" id="4.10.640.10">
    <property type="entry name" value="Ribosomal protein S18"/>
    <property type="match status" value="1"/>
</dbReference>
<dbReference type="InterPro" id="IPR036870">
    <property type="entry name" value="Ribosomal_bS18_sf"/>
</dbReference>
<sequence length="207" mass="24169">MRRSVVRVLGRVVRWSSDGKKPAIPERFWDARRRHPEGLLRTKEPDEDAWMTPEVLSTFERELLSDLQVTSDHEYITRRRRQGDLINPEEYDFVEHAGDRAKPPPLIERLDKRKQRGCEKRHKRYHLIPPEHITVANLPLLHEFLSENGSILKRTTSRLCGTCQRKLRKTVKRARHLGFIPHDAGFSPVNLLGFPDAHHKVSVSKTI</sequence>
<dbReference type="EMBL" id="JAQMWT010000370">
    <property type="protein sequence ID" value="KAJ8602692.1"/>
    <property type="molecule type" value="Genomic_DNA"/>
</dbReference>
<proteinExistence type="inferred from homology"/>
<reference evidence="4" key="1">
    <citation type="submission" date="2023-01" db="EMBL/GenBank/DDBJ databases">
        <title>Metagenome sequencing of chrysophaentin producing Chrysophaeum taylorii.</title>
        <authorList>
            <person name="Davison J."/>
            <person name="Bewley C."/>
        </authorList>
    </citation>
    <scope>NUCLEOTIDE SEQUENCE</scope>
    <source>
        <strain evidence="4">NIES-1699</strain>
    </source>
</reference>
<dbReference type="PANTHER" id="PTHR13479:SF40">
    <property type="entry name" value="SMALL RIBOSOMAL SUBUNIT PROTEIN BS18M"/>
    <property type="match status" value="1"/>
</dbReference>
<dbReference type="GO" id="GO:0070181">
    <property type="term" value="F:small ribosomal subunit rRNA binding"/>
    <property type="evidence" value="ECO:0007669"/>
    <property type="project" value="TreeGrafter"/>
</dbReference>
<evidence type="ECO:0000313" key="4">
    <source>
        <dbReference type="EMBL" id="KAJ8602692.1"/>
    </source>
</evidence>
<gene>
    <name evidence="4" type="ORF">CTAYLR_003775</name>
</gene>
<organism evidence="4 5">
    <name type="scientific">Chrysophaeum taylorii</name>
    <dbReference type="NCBI Taxonomy" id="2483200"/>
    <lineage>
        <taxon>Eukaryota</taxon>
        <taxon>Sar</taxon>
        <taxon>Stramenopiles</taxon>
        <taxon>Ochrophyta</taxon>
        <taxon>Pelagophyceae</taxon>
        <taxon>Pelagomonadales</taxon>
        <taxon>Pelagomonadaceae</taxon>
        <taxon>Chrysophaeum</taxon>
    </lineage>
</organism>
<dbReference type="GO" id="GO:0006412">
    <property type="term" value="P:translation"/>
    <property type="evidence" value="ECO:0007669"/>
    <property type="project" value="InterPro"/>
</dbReference>
<keyword evidence="3" id="KW-0687">Ribonucleoprotein</keyword>
<evidence type="ECO:0008006" key="6">
    <source>
        <dbReference type="Google" id="ProtNLM"/>
    </source>
</evidence>
<dbReference type="Proteomes" id="UP001230188">
    <property type="component" value="Unassembled WGS sequence"/>
</dbReference>
<dbReference type="AlphaFoldDB" id="A0AAD7UEC4"/>
<dbReference type="PANTHER" id="PTHR13479">
    <property type="entry name" value="30S RIBOSOMAL PROTEIN S18"/>
    <property type="match status" value="1"/>
</dbReference>
<protein>
    <recommendedName>
        <fullName evidence="6">Ribosomal protein S18</fullName>
    </recommendedName>
</protein>
<dbReference type="GO" id="GO:0003735">
    <property type="term" value="F:structural constituent of ribosome"/>
    <property type="evidence" value="ECO:0007669"/>
    <property type="project" value="InterPro"/>
</dbReference>
<comment type="similarity">
    <text evidence="1">Belongs to the bacterial ribosomal protein bS18 family.</text>
</comment>
<evidence type="ECO:0000256" key="3">
    <source>
        <dbReference type="ARBA" id="ARBA00023274"/>
    </source>
</evidence>
<dbReference type="PRINTS" id="PR00974">
    <property type="entry name" value="RIBOSOMALS18"/>
</dbReference>